<evidence type="ECO:0000256" key="6">
    <source>
        <dbReference type="ARBA" id="ARBA00022967"/>
    </source>
</evidence>
<dbReference type="InterPro" id="IPR003439">
    <property type="entry name" value="ABC_transporter-like_ATP-bd"/>
</dbReference>
<dbReference type="InterPro" id="IPR050086">
    <property type="entry name" value="MetN_ABC_transporter-like"/>
</dbReference>
<reference evidence="12" key="1">
    <citation type="journal article" date="2014" name="Int. J. Syst. Evol. Microbiol.">
        <title>Complete genome sequence of Corynebacterium casei LMG S-19264T (=DSM 44701T), isolated from a smear-ripened cheese.</title>
        <authorList>
            <consortium name="US DOE Joint Genome Institute (JGI-PGF)"/>
            <person name="Walter F."/>
            <person name="Albersmeier A."/>
            <person name="Kalinowski J."/>
            <person name="Ruckert C."/>
        </authorList>
    </citation>
    <scope>NUCLEOTIDE SEQUENCE</scope>
    <source>
        <strain evidence="12">CGMCC 1.14988</strain>
    </source>
</reference>
<protein>
    <submittedName>
        <fullName evidence="12">Methionine import ATP-binding protein MetN</fullName>
    </submittedName>
</protein>
<dbReference type="GO" id="GO:0006865">
    <property type="term" value="P:amino acid transport"/>
    <property type="evidence" value="ECO:0007669"/>
    <property type="project" value="UniProtKB-KW"/>
</dbReference>
<dbReference type="InterPro" id="IPR018449">
    <property type="entry name" value="NIL_domain"/>
</dbReference>
<reference evidence="12" key="2">
    <citation type="submission" date="2020-09" db="EMBL/GenBank/DDBJ databases">
        <authorList>
            <person name="Sun Q."/>
            <person name="Zhou Y."/>
        </authorList>
    </citation>
    <scope>NUCLEOTIDE SEQUENCE</scope>
    <source>
        <strain evidence="12">CGMCC 1.14988</strain>
    </source>
</reference>
<feature type="domain" description="ABC transporter" evidence="11">
    <location>
        <begin position="2"/>
        <end position="241"/>
    </location>
</feature>
<keyword evidence="2" id="KW-0813">Transport</keyword>
<dbReference type="SMART" id="SM00930">
    <property type="entry name" value="NIL"/>
    <property type="match status" value="1"/>
</dbReference>
<comment type="similarity">
    <text evidence="1">Belongs to the ABC transporter superfamily.</text>
</comment>
<dbReference type="InterPro" id="IPR017871">
    <property type="entry name" value="ABC_transporter-like_CS"/>
</dbReference>
<dbReference type="Gene3D" id="3.40.50.300">
    <property type="entry name" value="P-loop containing nucleotide triphosphate hydrolases"/>
    <property type="match status" value="1"/>
</dbReference>
<keyword evidence="4" id="KW-0547">Nucleotide-binding</keyword>
<dbReference type="SUPFAM" id="SSF55021">
    <property type="entry name" value="ACT-like"/>
    <property type="match status" value="1"/>
</dbReference>
<comment type="caution">
    <text evidence="12">The sequence shown here is derived from an EMBL/GenBank/DDBJ whole genome shotgun (WGS) entry which is preliminary data.</text>
</comment>
<evidence type="ECO:0000256" key="10">
    <source>
        <dbReference type="ARBA" id="ARBA00063837"/>
    </source>
</evidence>
<evidence type="ECO:0000313" key="12">
    <source>
        <dbReference type="EMBL" id="GGI05088.1"/>
    </source>
</evidence>
<dbReference type="PANTHER" id="PTHR43166:SF30">
    <property type="entry name" value="METHIONINE IMPORT ATP-BINDING PROTEIN METN"/>
    <property type="match status" value="1"/>
</dbReference>
<comment type="subunit">
    <text evidence="10">Homodimer. Forms a membrane-associated complex with FtsX.</text>
</comment>
<evidence type="ECO:0000256" key="7">
    <source>
        <dbReference type="ARBA" id="ARBA00022970"/>
    </source>
</evidence>
<dbReference type="SUPFAM" id="SSF52540">
    <property type="entry name" value="P-loop containing nucleoside triphosphate hydrolases"/>
    <property type="match status" value="1"/>
</dbReference>
<dbReference type="GO" id="GO:0005886">
    <property type="term" value="C:plasma membrane"/>
    <property type="evidence" value="ECO:0007669"/>
    <property type="project" value="UniProtKB-ARBA"/>
</dbReference>
<keyword evidence="5 12" id="KW-0067">ATP-binding</keyword>
<gene>
    <name evidence="12" type="primary">metN</name>
    <name evidence="12" type="ORF">GCM10011354_12350</name>
</gene>
<keyword evidence="6" id="KW-1278">Translocase</keyword>
<evidence type="ECO:0000259" key="11">
    <source>
        <dbReference type="PROSITE" id="PS50893"/>
    </source>
</evidence>
<evidence type="ECO:0000256" key="8">
    <source>
        <dbReference type="ARBA" id="ARBA00023136"/>
    </source>
</evidence>
<evidence type="ECO:0000256" key="2">
    <source>
        <dbReference type="ARBA" id="ARBA00022448"/>
    </source>
</evidence>
<dbReference type="InterPro" id="IPR027417">
    <property type="entry name" value="P-loop_NTPase"/>
</dbReference>
<evidence type="ECO:0000256" key="5">
    <source>
        <dbReference type="ARBA" id="ARBA00022840"/>
    </source>
</evidence>
<keyword evidence="13" id="KW-1185">Reference proteome</keyword>
<dbReference type="Proteomes" id="UP000650511">
    <property type="component" value="Unassembled WGS sequence"/>
</dbReference>
<dbReference type="Gene3D" id="3.30.70.260">
    <property type="match status" value="1"/>
</dbReference>
<dbReference type="SMART" id="SM00382">
    <property type="entry name" value="AAA"/>
    <property type="match status" value="1"/>
</dbReference>
<dbReference type="PANTHER" id="PTHR43166">
    <property type="entry name" value="AMINO ACID IMPORT ATP-BINDING PROTEIN"/>
    <property type="match status" value="1"/>
</dbReference>
<dbReference type="Pfam" id="PF00005">
    <property type="entry name" value="ABC_tran"/>
    <property type="match status" value="1"/>
</dbReference>
<organism evidence="12 13">
    <name type="scientific">Egicoccus halophilus</name>
    <dbReference type="NCBI Taxonomy" id="1670830"/>
    <lineage>
        <taxon>Bacteria</taxon>
        <taxon>Bacillati</taxon>
        <taxon>Actinomycetota</taxon>
        <taxon>Nitriliruptoria</taxon>
        <taxon>Egicoccales</taxon>
        <taxon>Egicoccaceae</taxon>
        <taxon>Egicoccus</taxon>
    </lineage>
</organism>
<sequence>MIRLSGVSKVFPGRSGDVVALADVDIEVGRGEICGVVGQSGAGKSTLLRCVNLLERPSSGSVEIDGVELTTLDAAALRDARRGIGTVFQQFALLSSRSAADNVALPLEVAGVPRARRRERVRELLELVGLEDRADAHPAQLSGGQQQRVGIARALATEPRVLLCDEATSALDPETTDQILDLLRDLNRRLDLTVLLITHEMHVVERICDRGVLLKEGRVVESGRVADLLAQPRSVLAAGLGPKLPAPDPDVAARIEGTLLDVRFLGDLVGEPVIADLVRRFDLDVSVVGGGVDVIAGTRIGRLHLQLPAGDHAGAIAHLRRRGAEVEVIA</sequence>
<dbReference type="GO" id="GO:0005524">
    <property type="term" value="F:ATP binding"/>
    <property type="evidence" value="ECO:0007669"/>
    <property type="project" value="UniProtKB-KW"/>
</dbReference>
<keyword evidence="3" id="KW-1003">Cell membrane</keyword>
<dbReference type="PROSITE" id="PS50893">
    <property type="entry name" value="ABC_TRANSPORTER_2"/>
    <property type="match status" value="1"/>
</dbReference>
<name>A0A8J3A928_9ACTN</name>
<dbReference type="InterPro" id="IPR045865">
    <property type="entry name" value="ACT-like_dom_sf"/>
</dbReference>
<dbReference type="EMBL" id="BMHA01000004">
    <property type="protein sequence ID" value="GGI05088.1"/>
    <property type="molecule type" value="Genomic_DNA"/>
</dbReference>
<evidence type="ECO:0000256" key="1">
    <source>
        <dbReference type="ARBA" id="ARBA00005417"/>
    </source>
</evidence>
<keyword evidence="8" id="KW-0472">Membrane</keyword>
<dbReference type="CDD" id="cd03258">
    <property type="entry name" value="ABC_MetN_methionine_transporter"/>
    <property type="match status" value="1"/>
</dbReference>
<evidence type="ECO:0000256" key="3">
    <source>
        <dbReference type="ARBA" id="ARBA00022475"/>
    </source>
</evidence>
<dbReference type="PROSITE" id="PS00211">
    <property type="entry name" value="ABC_TRANSPORTER_1"/>
    <property type="match status" value="1"/>
</dbReference>
<keyword evidence="7" id="KW-0029">Amino-acid transport</keyword>
<dbReference type="FunFam" id="3.40.50.300:FF:000056">
    <property type="entry name" value="Cell division ATP-binding protein FtsE"/>
    <property type="match status" value="1"/>
</dbReference>
<proteinExistence type="inferred from homology"/>
<dbReference type="Pfam" id="PF09383">
    <property type="entry name" value="NIL"/>
    <property type="match status" value="1"/>
</dbReference>
<evidence type="ECO:0000256" key="4">
    <source>
        <dbReference type="ARBA" id="ARBA00022741"/>
    </source>
</evidence>
<accession>A0A8J3A928</accession>
<dbReference type="RefSeq" id="WP_205745524.1">
    <property type="nucleotide sequence ID" value="NZ_BMHA01000004.1"/>
</dbReference>
<dbReference type="AlphaFoldDB" id="A0A8J3A928"/>
<dbReference type="GO" id="GO:0016887">
    <property type="term" value="F:ATP hydrolysis activity"/>
    <property type="evidence" value="ECO:0007669"/>
    <property type="project" value="InterPro"/>
</dbReference>
<dbReference type="InterPro" id="IPR003593">
    <property type="entry name" value="AAA+_ATPase"/>
</dbReference>
<dbReference type="InterPro" id="IPR041701">
    <property type="entry name" value="MetN_ABC"/>
</dbReference>
<comment type="function">
    <text evidence="9">Part of the ABC transporter FtsEX involved in cellular division. Has ATPase activity.</text>
</comment>
<evidence type="ECO:0000256" key="9">
    <source>
        <dbReference type="ARBA" id="ARBA00054718"/>
    </source>
</evidence>
<evidence type="ECO:0000313" key="13">
    <source>
        <dbReference type="Proteomes" id="UP000650511"/>
    </source>
</evidence>